<dbReference type="EMBL" id="HBIV01047259">
    <property type="protein sequence ID" value="CAE0681115.1"/>
    <property type="molecule type" value="Transcribed_RNA"/>
</dbReference>
<accession>A0A6V3TMC1</accession>
<feature type="compositionally biased region" description="Basic residues" evidence="1">
    <location>
        <begin position="83"/>
        <end position="98"/>
    </location>
</feature>
<dbReference type="AlphaFoldDB" id="A0A6V3TMC1"/>
<gene>
    <name evidence="2" type="ORF">LGLO00237_LOCUS32902</name>
</gene>
<feature type="compositionally biased region" description="Basic residues" evidence="1">
    <location>
        <begin position="113"/>
        <end position="123"/>
    </location>
</feature>
<proteinExistence type="predicted"/>
<evidence type="ECO:0000256" key="1">
    <source>
        <dbReference type="SAM" id="MobiDB-lite"/>
    </source>
</evidence>
<name>A0A6V3TMC1_9EUKA</name>
<protein>
    <submittedName>
        <fullName evidence="2">Uncharacterized protein</fullName>
    </submittedName>
</protein>
<organism evidence="2">
    <name type="scientific">Lotharella globosa</name>
    <dbReference type="NCBI Taxonomy" id="91324"/>
    <lineage>
        <taxon>Eukaryota</taxon>
        <taxon>Sar</taxon>
        <taxon>Rhizaria</taxon>
        <taxon>Cercozoa</taxon>
        <taxon>Chlorarachniophyceae</taxon>
        <taxon>Lotharella</taxon>
    </lineage>
</organism>
<feature type="region of interest" description="Disordered" evidence="1">
    <location>
        <begin position="61"/>
        <end position="133"/>
    </location>
</feature>
<reference evidence="2" key="1">
    <citation type="submission" date="2021-01" db="EMBL/GenBank/DDBJ databases">
        <authorList>
            <person name="Corre E."/>
            <person name="Pelletier E."/>
            <person name="Niang G."/>
            <person name="Scheremetjew M."/>
            <person name="Finn R."/>
            <person name="Kale V."/>
            <person name="Holt S."/>
            <person name="Cochrane G."/>
            <person name="Meng A."/>
            <person name="Brown T."/>
            <person name="Cohen L."/>
        </authorList>
    </citation>
    <scope>NUCLEOTIDE SEQUENCE</scope>
    <source>
        <strain evidence="2">CCCM811</strain>
    </source>
</reference>
<feature type="compositionally biased region" description="Basic and acidic residues" evidence="1">
    <location>
        <begin position="63"/>
        <end position="73"/>
    </location>
</feature>
<sequence length="133" mass="15360">MLSRDKEVRGMASFHVDTLPTSVWADHDVKKRNYGYPNRPFFNEPRVMEENERKIRSAVGYLKMKERDQEKQLSEAWSEITAHSKKKATRQRAPKKKNPPSSKKESSASTKKSTPRAKTKLKEHHSSGSDANY</sequence>
<evidence type="ECO:0000313" key="2">
    <source>
        <dbReference type="EMBL" id="CAE0681115.1"/>
    </source>
</evidence>